<protein>
    <submittedName>
        <fullName evidence="1">Molybdenum cofactor biosynthesis protein MoaE</fullName>
    </submittedName>
</protein>
<organism evidence="1 2">
    <name type="scientific">Dehalobacterium formicoaceticum</name>
    <dbReference type="NCBI Taxonomy" id="51515"/>
    <lineage>
        <taxon>Bacteria</taxon>
        <taxon>Bacillati</taxon>
        <taxon>Bacillota</taxon>
        <taxon>Clostridia</taxon>
        <taxon>Eubacteriales</taxon>
        <taxon>Peptococcaceae</taxon>
        <taxon>Dehalobacterium</taxon>
    </lineage>
</organism>
<comment type="caution">
    <text evidence="1">The sequence shown here is derived from an EMBL/GenBank/DDBJ whole genome shotgun (WGS) entry which is preliminary data.</text>
</comment>
<dbReference type="Proteomes" id="UP001524944">
    <property type="component" value="Unassembled WGS sequence"/>
</dbReference>
<name>A0ABT1YA07_9FIRM</name>
<dbReference type="RefSeq" id="WP_089610511.1">
    <property type="nucleotide sequence ID" value="NZ_CP022121.1"/>
</dbReference>
<evidence type="ECO:0000313" key="1">
    <source>
        <dbReference type="EMBL" id="MCR6546940.1"/>
    </source>
</evidence>
<dbReference type="EMBL" id="JANPWE010000014">
    <property type="protein sequence ID" value="MCR6546940.1"/>
    <property type="molecule type" value="Genomic_DNA"/>
</dbReference>
<dbReference type="SUPFAM" id="SSF54690">
    <property type="entry name" value="Molybdopterin synthase subunit MoaE"/>
    <property type="match status" value="1"/>
</dbReference>
<dbReference type="Gene3D" id="3.90.1170.40">
    <property type="entry name" value="Molybdopterin biosynthesis MoaE subunit"/>
    <property type="match status" value="1"/>
</dbReference>
<dbReference type="Pfam" id="PF02391">
    <property type="entry name" value="MoaE"/>
    <property type="match status" value="1"/>
</dbReference>
<evidence type="ECO:0000313" key="2">
    <source>
        <dbReference type="Proteomes" id="UP001524944"/>
    </source>
</evidence>
<reference evidence="1 2" key="1">
    <citation type="submission" date="2022-08" db="EMBL/GenBank/DDBJ databases">
        <title>Proteogenomics of the novel Dehalobacterium formicoaceticum strain EZ94 highlights a key role of methyltransferases during anaerobic dichloromethane degradation.</title>
        <authorList>
            <person name="Wasmund K."/>
        </authorList>
    </citation>
    <scope>NUCLEOTIDE SEQUENCE [LARGE SCALE GENOMIC DNA]</scope>
    <source>
        <strain evidence="1 2">EZ94</strain>
    </source>
</reference>
<accession>A0ABT1YA07</accession>
<proteinExistence type="predicted"/>
<sequence>MNNEKAKKIPPSIDEWLKEAKADPRAGEEGMFLVHNGIVRQTPKAQVRQGIDDGSLVKGLEFSYDQLKVEEVIRETYQMPGIFYIKVWLNEGQLEVGDDIMYVLIGGDIRPHVIDGLQFLVGKIKSECVTEVEIKSK</sequence>
<gene>
    <name evidence="1" type="ORF">NVS47_15720</name>
</gene>
<keyword evidence="2" id="KW-1185">Reference proteome</keyword>
<dbReference type="InterPro" id="IPR003448">
    <property type="entry name" value="Mopterin_biosynth_MoaE"/>
</dbReference>
<dbReference type="InterPro" id="IPR036563">
    <property type="entry name" value="MoaE_sf"/>
</dbReference>